<reference evidence="4 5" key="1">
    <citation type="submission" date="2020-07" db="EMBL/GenBank/DDBJ databases">
        <authorList>
            <person name="Zhuang K."/>
            <person name="Ran Y."/>
        </authorList>
    </citation>
    <scope>NUCLEOTIDE SEQUENCE [LARGE SCALE GENOMIC DNA]</scope>
    <source>
        <strain evidence="4 5">WCH-YHL-001</strain>
    </source>
</reference>
<evidence type="ECO:0000313" key="4">
    <source>
        <dbReference type="EMBL" id="QLY29527.1"/>
    </source>
</evidence>
<dbReference type="AlphaFoldDB" id="A0A7D6ZG54"/>
<dbReference type="Pfam" id="PF13462">
    <property type="entry name" value="Thioredoxin_4"/>
    <property type="match status" value="1"/>
</dbReference>
<dbReference type="EMBL" id="CP059399">
    <property type="protein sequence ID" value="QLY29527.1"/>
    <property type="molecule type" value="Genomic_DNA"/>
</dbReference>
<dbReference type="InterPro" id="IPR036249">
    <property type="entry name" value="Thioredoxin-like_sf"/>
</dbReference>
<dbReference type="SUPFAM" id="SSF52833">
    <property type="entry name" value="Thioredoxin-like"/>
    <property type="match status" value="1"/>
</dbReference>
<dbReference type="InterPro" id="IPR012336">
    <property type="entry name" value="Thioredoxin-like_fold"/>
</dbReference>
<evidence type="ECO:0000259" key="3">
    <source>
        <dbReference type="Pfam" id="PF13462"/>
    </source>
</evidence>
<keyword evidence="5" id="KW-1185">Reference proteome</keyword>
<evidence type="ECO:0000256" key="1">
    <source>
        <dbReference type="ARBA" id="ARBA00007381"/>
    </source>
</evidence>
<protein>
    <submittedName>
        <fullName evidence="4">Thioredoxin domain-containing protein</fullName>
    </submittedName>
</protein>
<comment type="similarity">
    <text evidence="1">Belongs to the heat shock protein 70 family.</text>
</comment>
<keyword evidence="2" id="KW-0472">Membrane</keyword>
<evidence type="ECO:0000256" key="2">
    <source>
        <dbReference type="SAM" id="Phobius"/>
    </source>
</evidence>
<dbReference type="RefSeq" id="WP_181580731.1">
    <property type="nucleotide sequence ID" value="NZ_CP059399.1"/>
</dbReference>
<feature type="domain" description="Thioredoxin-like fold" evidence="3">
    <location>
        <begin position="89"/>
        <end position="255"/>
    </location>
</feature>
<dbReference type="KEGG" id="nhu:H0264_30390"/>
<dbReference type="InterPro" id="IPR018181">
    <property type="entry name" value="Heat_shock_70_CS"/>
</dbReference>
<organism evidence="4 5">
    <name type="scientific">Nocardia huaxiensis</name>
    <dbReference type="NCBI Taxonomy" id="2755382"/>
    <lineage>
        <taxon>Bacteria</taxon>
        <taxon>Bacillati</taxon>
        <taxon>Actinomycetota</taxon>
        <taxon>Actinomycetes</taxon>
        <taxon>Mycobacteriales</taxon>
        <taxon>Nocardiaceae</taxon>
        <taxon>Nocardia</taxon>
    </lineage>
</organism>
<dbReference type="Proteomes" id="UP000515512">
    <property type="component" value="Chromosome"/>
</dbReference>
<evidence type="ECO:0000313" key="5">
    <source>
        <dbReference type="Proteomes" id="UP000515512"/>
    </source>
</evidence>
<name>A0A7D6ZG54_9NOCA</name>
<accession>A0A7D6ZG54</accession>
<dbReference type="Gene3D" id="3.40.30.10">
    <property type="entry name" value="Glutaredoxin"/>
    <property type="match status" value="1"/>
</dbReference>
<sequence length="260" mass="26833">MSDRVRVADPDCGGYAVGVGHACADYDGTVIGMRERLSARGLGVFAFIVVVVLAVVGWSVWDAKRDRGSDTEAGETVAAGPAPFEAGRLRFGDPNAPGTLVVIEDYQCPLCKSLNVVSGDAINAAVTEGKAAVEYDIVAVLDGESTTEYSSRAANASACVAVADKEKWRAFRGLVLQRQQPTGSAGLGDAELVELARQAGVADPGLDACVTSGRYRDFVAAHTKVVVAGGLSRVPVVLANGAEVISPTPQGISDALAGKR</sequence>
<proteinExistence type="inferred from homology"/>
<keyword evidence="2" id="KW-0812">Transmembrane</keyword>
<dbReference type="PROSITE" id="PS01036">
    <property type="entry name" value="HSP70_3"/>
    <property type="match status" value="1"/>
</dbReference>
<keyword evidence="2" id="KW-1133">Transmembrane helix</keyword>
<feature type="transmembrane region" description="Helical" evidence="2">
    <location>
        <begin position="42"/>
        <end position="61"/>
    </location>
</feature>
<gene>
    <name evidence="4" type="ORF">H0264_30390</name>
</gene>